<proteinExistence type="predicted"/>
<dbReference type="AlphaFoldDB" id="A0A3P3E790"/>
<comment type="caution">
    <text evidence="1">The sequence shown here is derived from an EMBL/GenBank/DDBJ whole genome shotgun (WGS) entry which is preliminary data.</text>
</comment>
<sequence>MQTSREEKDQPAMEAFAPTTSERVDAIEQFLQQLVVLLEVEPDINRETVSAWIAICSASAMAHGALTPRQTKTLEGLCRRVLTPAVDVIRPADARWS</sequence>
<evidence type="ECO:0000313" key="2">
    <source>
        <dbReference type="Proteomes" id="UP000271590"/>
    </source>
</evidence>
<protein>
    <submittedName>
        <fullName evidence="1">Uncharacterized protein</fullName>
    </submittedName>
</protein>
<dbReference type="EMBL" id="RQXU01000025">
    <property type="protein sequence ID" value="RRH82303.1"/>
    <property type="molecule type" value="Genomic_DNA"/>
</dbReference>
<organism evidence="1 2">
    <name type="scientific">Variovorax beijingensis</name>
    <dbReference type="NCBI Taxonomy" id="2496117"/>
    <lineage>
        <taxon>Bacteria</taxon>
        <taxon>Pseudomonadati</taxon>
        <taxon>Pseudomonadota</taxon>
        <taxon>Betaproteobacteria</taxon>
        <taxon>Burkholderiales</taxon>
        <taxon>Comamonadaceae</taxon>
        <taxon>Variovorax</taxon>
    </lineage>
</organism>
<evidence type="ECO:0000313" key="1">
    <source>
        <dbReference type="EMBL" id="RRH82303.1"/>
    </source>
</evidence>
<name>A0A3P3E790_9BURK</name>
<accession>A0A3P3E790</accession>
<dbReference type="Proteomes" id="UP000271590">
    <property type="component" value="Unassembled WGS sequence"/>
</dbReference>
<reference evidence="1 2" key="1">
    <citation type="submission" date="2018-11" db="EMBL/GenBank/DDBJ databases">
        <title>The genome of Variovorax sp T529.</title>
        <authorList>
            <person name="Gao J."/>
        </authorList>
    </citation>
    <scope>NUCLEOTIDE SEQUENCE [LARGE SCALE GENOMIC DNA]</scope>
    <source>
        <strain evidence="1 2">T529</strain>
    </source>
</reference>
<gene>
    <name evidence="1" type="ORF">EH244_27015</name>
</gene>